<proteinExistence type="predicted"/>
<protein>
    <submittedName>
        <fullName evidence="1">Uncharacterized protein</fullName>
    </submittedName>
</protein>
<evidence type="ECO:0000313" key="2">
    <source>
        <dbReference type="Proteomes" id="UP000824001"/>
    </source>
</evidence>
<gene>
    <name evidence="1" type="ORF">IAC18_00790</name>
</gene>
<dbReference type="Proteomes" id="UP000824001">
    <property type="component" value="Unassembled WGS sequence"/>
</dbReference>
<dbReference type="EMBL" id="DVJK01000024">
    <property type="protein sequence ID" value="HIS66074.1"/>
    <property type="molecule type" value="Genomic_DNA"/>
</dbReference>
<reference evidence="1" key="1">
    <citation type="submission" date="2020-10" db="EMBL/GenBank/DDBJ databases">
        <authorList>
            <person name="Gilroy R."/>
        </authorList>
    </citation>
    <scope>NUCLEOTIDE SEQUENCE</scope>
    <source>
        <strain evidence="1">ChiHjej10B9-9673</strain>
    </source>
</reference>
<organism evidence="1 2">
    <name type="scientific">Candidatus Scatomorpha merdipullorum</name>
    <dbReference type="NCBI Taxonomy" id="2840927"/>
    <lineage>
        <taxon>Bacteria</taxon>
        <taxon>Bacillati</taxon>
        <taxon>Bacillota</taxon>
        <taxon>Clostridia</taxon>
        <taxon>Eubacteriales</taxon>
        <taxon>Candidatus Scatomorpha</taxon>
    </lineage>
</organism>
<evidence type="ECO:0000313" key="1">
    <source>
        <dbReference type="EMBL" id="HIS66074.1"/>
    </source>
</evidence>
<comment type="caution">
    <text evidence="1">The sequence shown here is derived from an EMBL/GenBank/DDBJ whole genome shotgun (WGS) entry which is preliminary data.</text>
</comment>
<dbReference type="InterPro" id="IPR036477">
    <property type="entry name" value="Formyl_transf_N_sf"/>
</dbReference>
<accession>A0A9D1FBS4</accession>
<sequence>MARAAAVVSGDGAEIQSLLDSLFFGEIPDFELAALVATDSGPSLRRGEAQHIPGYTVDASIFPNAATFTRALTAKLLDLDVDTAVLAAVEPEPDESFYRAFTGRCVCLRLAAEEGRLTASALLADADGSAARRLGRAGIELLPGEDGRSARRRLVEAGSGDLLAEAVKSCMRDFH</sequence>
<reference evidence="1" key="2">
    <citation type="journal article" date="2021" name="PeerJ">
        <title>Extensive microbial diversity within the chicken gut microbiome revealed by metagenomics and culture.</title>
        <authorList>
            <person name="Gilroy R."/>
            <person name="Ravi A."/>
            <person name="Getino M."/>
            <person name="Pursley I."/>
            <person name="Horton D.L."/>
            <person name="Alikhan N.F."/>
            <person name="Baker D."/>
            <person name="Gharbi K."/>
            <person name="Hall N."/>
            <person name="Watson M."/>
            <person name="Adriaenssens E.M."/>
            <person name="Foster-Nyarko E."/>
            <person name="Jarju S."/>
            <person name="Secka A."/>
            <person name="Antonio M."/>
            <person name="Oren A."/>
            <person name="Chaudhuri R.R."/>
            <person name="La Ragione R."/>
            <person name="Hildebrand F."/>
            <person name="Pallen M.J."/>
        </authorList>
    </citation>
    <scope>NUCLEOTIDE SEQUENCE</scope>
    <source>
        <strain evidence="1">ChiHjej10B9-9673</strain>
    </source>
</reference>
<name>A0A9D1FBS4_9FIRM</name>
<dbReference type="AlphaFoldDB" id="A0A9D1FBS4"/>
<dbReference type="SUPFAM" id="SSF53328">
    <property type="entry name" value="Formyltransferase"/>
    <property type="match status" value="1"/>
</dbReference>
<dbReference type="Gene3D" id="3.40.50.170">
    <property type="entry name" value="Formyl transferase, N-terminal domain"/>
    <property type="match status" value="1"/>
</dbReference>